<reference evidence="2" key="2">
    <citation type="submission" date="2023-06" db="EMBL/GenBank/DDBJ databases">
        <authorList>
            <person name="Ma L."/>
            <person name="Liu K.-W."/>
            <person name="Li Z."/>
            <person name="Hsiao Y.-Y."/>
            <person name="Qi Y."/>
            <person name="Fu T."/>
            <person name="Tang G."/>
            <person name="Zhang D."/>
            <person name="Sun W.-H."/>
            <person name="Liu D.-K."/>
            <person name="Li Y."/>
            <person name="Chen G.-Z."/>
            <person name="Liu X.-D."/>
            <person name="Liao X.-Y."/>
            <person name="Jiang Y.-T."/>
            <person name="Yu X."/>
            <person name="Hao Y."/>
            <person name="Huang J."/>
            <person name="Zhao X.-W."/>
            <person name="Ke S."/>
            <person name="Chen Y.-Y."/>
            <person name="Wu W.-L."/>
            <person name="Hsu J.-L."/>
            <person name="Lin Y.-F."/>
            <person name="Huang M.-D."/>
            <person name="Li C.-Y."/>
            <person name="Huang L."/>
            <person name="Wang Z.-W."/>
            <person name="Zhao X."/>
            <person name="Zhong W.-Y."/>
            <person name="Peng D.-H."/>
            <person name="Ahmad S."/>
            <person name="Lan S."/>
            <person name="Zhang J.-S."/>
            <person name="Tsai W.-C."/>
            <person name="Van De Peer Y."/>
            <person name="Liu Z.-J."/>
        </authorList>
    </citation>
    <scope>NUCLEOTIDE SEQUENCE</scope>
    <source>
        <strain evidence="2">CP</strain>
        <tissue evidence="2">Leaves</tissue>
    </source>
</reference>
<sequence length="862" mass="93914">MLRRLPLLCRRLSPPPSASLRRLLSIPSRPPPPPLNPLSPPPPPPPPPTKSRLPYLVLSLAVISSVAFASSTSSSSDNLYTQIDDSIKRCRESLERLSSRMRHTGAAAAVLWKSLMSVLTSANNEVRLGFELRVASLLADILAASGARRAAIMAAGDGAVVDWLLEAVGGERSGGGGGGGGGAQAEAARALAYLIGDPDMCAGVLGRPHAVPSLLRFIFSYQPRRRNKKHPRHSSYDDIMRGRSMLVTAIMDVITSNCESFEKASLRPLLPAQADMRDIAAAIEVIMEGALNFDEHHEDEDDDGDGDEGIKGIGIKILDGTTVLGLARNEGLLEVDHSDYDYTETTGSVHARHLRHEHRIGSTKLGKFVSSAPGLWDDLQREHVAVPFAAWALANWALASEANRVHIQELDGDGHAILRALAAPERTVKWHGSLVARVLLEDQNLSLSDSVPDWSFSLLSTVSQATKSDDVSLARVAVSAFLLSLERSTDAQMVVMEKGLPLMRGIAKQIEKHRKLQETLARALEILSMGEKHLSLEESQRWSAILLPWVCGKDSSDATRHSVMRILSCIFEDYGQASLPISQAWLTILLNEILHASKSAGLKGTNQVKNNKVKTQIDQSNVVSAAQGVKALAEICTEDLACQNKLVDFGVLCLLKRLLMSDDYEKLAANGTYDASKNLESEQVSDVTGENPAINGQPVIQVPLTVHIRKHAARLLTLLSSLPKREWGYDARLDIVFVHGLRGGPFKSWRIADNKSSTTRSGLVEKIDQEAGKQGTCWPKEWLSADLPHVRMFSVKYKEVSSMLLKKLVAAGIGDRPVVFITHRYSIAAHILGVDLQTCLGAWAMYSVLPLQRGLCVCINKS</sequence>
<dbReference type="InterPro" id="IPR016024">
    <property type="entry name" value="ARM-type_fold"/>
</dbReference>
<dbReference type="EMBL" id="JAUJYO010000012">
    <property type="protein sequence ID" value="KAK1302778.1"/>
    <property type="molecule type" value="Genomic_DNA"/>
</dbReference>
<keyword evidence="3" id="KW-1185">Reference proteome</keyword>
<protein>
    <submittedName>
        <fullName evidence="2">Uncharacterized protein</fullName>
    </submittedName>
</protein>
<evidence type="ECO:0000313" key="3">
    <source>
        <dbReference type="Proteomes" id="UP001180020"/>
    </source>
</evidence>
<dbReference type="SUPFAM" id="SSF48371">
    <property type="entry name" value="ARM repeat"/>
    <property type="match status" value="1"/>
</dbReference>
<dbReference type="PANTHER" id="PTHR48202:SF1">
    <property type="entry name" value="ALPHA_BETA-HYDROLASES SUPERFAMILY PROTEIN"/>
    <property type="match status" value="1"/>
</dbReference>
<feature type="region of interest" description="Disordered" evidence="1">
    <location>
        <begin position="17"/>
        <end position="51"/>
    </location>
</feature>
<comment type="caution">
    <text evidence="2">The sequence shown here is derived from an EMBL/GenBank/DDBJ whole genome shotgun (WGS) entry which is preliminary data.</text>
</comment>
<gene>
    <name evidence="2" type="ORF">QJS10_CPB12g01573</name>
</gene>
<dbReference type="AlphaFoldDB" id="A0AAV9DQJ0"/>
<evidence type="ECO:0000313" key="2">
    <source>
        <dbReference type="EMBL" id="KAK1302778.1"/>
    </source>
</evidence>
<proteinExistence type="predicted"/>
<name>A0AAV9DQJ0_ACOCL</name>
<dbReference type="Proteomes" id="UP001180020">
    <property type="component" value="Unassembled WGS sequence"/>
</dbReference>
<accession>A0AAV9DQJ0</accession>
<evidence type="ECO:0000256" key="1">
    <source>
        <dbReference type="SAM" id="MobiDB-lite"/>
    </source>
</evidence>
<feature type="compositionally biased region" description="Pro residues" evidence="1">
    <location>
        <begin position="28"/>
        <end position="49"/>
    </location>
</feature>
<dbReference type="PANTHER" id="PTHR48202">
    <property type="entry name" value="ALPHA/BETA-HYDROLASES SUPERFAMILY PROTEIN"/>
    <property type="match status" value="1"/>
</dbReference>
<reference evidence="2" key="1">
    <citation type="journal article" date="2023" name="Nat. Commun.">
        <title>Diploid and tetraploid genomes of Acorus and the evolution of monocots.</title>
        <authorList>
            <person name="Ma L."/>
            <person name="Liu K.W."/>
            <person name="Li Z."/>
            <person name="Hsiao Y.Y."/>
            <person name="Qi Y."/>
            <person name="Fu T."/>
            <person name="Tang G.D."/>
            <person name="Zhang D."/>
            <person name="Sun W.H."/>
            <person name="Liu D.K."/>
            <person name="Li Y."/>
            <person name="Chen G.Z."/>
            <person name="Liu X.D."/>
            <person name="Liao X.Y."/>
            <person name="Jiang Y.T."/>
            <person name="Yu X."/>
            <person name="Hao Y."/>
            <person name="Huang J."/>
            <person name="Zhao X.W."/>
            <person name="Ke S."/>
            <person name="Chen Y.Y."/>
            <person name="Wu W.L."/>
            <person name="Hsu J.L."/>
            <person name="Lin Y.F."/>
            <person name="Huang M.D."/>
            <person name="Li C.Y."/>
            <person name="Huang L."/>
            <person name="Wang Z.W."/>
            <person name="Zhao X."/>
            <person name="Zhong W.Y."/>
            <person name="Peng D.H."/>
            <person name="Ahmad S."/>
            <person name="Lan S."/>
            <person name="Zhang J.S."/>
            <person name="Tsai W.C."/>
            <person name="Van de Peer Y."/>
            <person name="Liu Z.J."/>
        </authorList>
    </citation>
    <scope>NUCLEOTIDE SEQUENCE</scope>
    <source>
        <strain evidence="2">CP</strain>
    </source>
</reference>
<organism evidence="2 3">
    <name type="scientific">Acorus calamus</name>
    <name type="common">Sweet flag</name>
    <dbReference type="NCBI Taxonomy" id="4465"/>
    <lineage>
        <taxon>Eukaryota</taxon>
        <taxon>Viridiplantae</taxon>
        <taxon>Streptophyta</taxon>
        <taxon>Embryophyta</taxon>
        <taxon>Tracheophyta</taxon>
        <taxon>Spermatophyta</taxon>
        <taxon>Magnoliopsida</taxon>
        <taxon>Liliopsida</taxon>
        <taxon>Acoraceae</taxon>
        <taxon>Acorus</taxon>
    </lineage>
</organism>
<feature type="compositionally biased region" description="Low complexity" evidence="1">
    <location>
        <begin position="17"/>
        <end position="27"/>
    </location>
</feature>